<dbReference type="EMBL" id="CP032382">
    <property type="protein sequence ID" value="AYB35302.1"/>
    <property type="molecule type" value="Genomic_DNA"/>
</dbReference>
<dbReference type="OrthoDB" id="9788332at2"/>
<evidence type="ECO:0000313" key="2">
    <source>
        <dbReference type="EMBL" id="AYB35302.1"/>
    </source>
</evidence>
<keyword evidence="3" id="KW-1185">Reference proteome</keyword>
<keyword evidence="1" id="KW-0732">Signal</keyword>
<proteinExistence type="predicted"/>
<dbReference type="KEGG" id="chk:D4L85_34045"/>
<feature type="chain" id="PRO_5017469113" evidence="1">
    <location>
        <begin position="20"/>
        <end position="148"/>
    </location>
</feature>
<reference evidence="3" key="1">
    <citation type="submission" date="2018-09" db="EMBL/GenBank/DDBJ databases">
        <title>Chryseolinea sp. KIS68-18 isolated from soil.</title>
        <authorList>
            <person name="Weon H.-Y."/>
            <person name="Kwon S.-W."/>
            <person name="Lee S.A."/>
        </authorList>
    </citation>
    <scope>NUCLEOTIDE SEQUENCE [LARGE SCALE GENOMIC DNA]</scope>
    <source>
        <strain evidence="3">KIS68-18</strain>
    </source>
</reference>
<sequence length="148" mass="16368">MRRSIMIAIGLSFITMAVAQNKLEVKIDKIKSNKGNIIVGLYDKDDHFPRNAMEGKIVKASKDGVIVVFDNVKPGKYAVSILHDENKNKDLDQNRLGIPKEGFGFSNNAMGAIGPPSFEKASIEVLADRKDTVIAIDMRYMIGKNKTD</sequence>
<evidence type="ECO:0000256" key="1">
    <source>
        <dbReference type="SAM" id="SignalP"/>
    </source>
</evidence>
<dbReference type="InterPro" id="IPR018673">
    <property type="entry name" value="DUF2141"/>
</dbReference>
<dbReference type="AlphaFoldDB" id="A0A385SWR6"/>
<feature type="signal peptide" evidence="1">
    <location>
        <begin position="1"/>
        <end position="19"/>
    </location>
</feature>
<organism evidence="2 3">
    <name type="scientific">Chryseolinea soli</name>
    <dbReference type="NCBI Taxonomy" id="2321403"/>
    <lineage>
        <taxon>Bacteria</taxon>
        <taxon>Pseudomonadati</taxon>
        <taxon>Bacteroidota</taxon>
        <taxon>Cytophagia</taxon>
        <taxon>Cytophagales</taxon>
        <taxon>Fulvivirgaceae</taxon>
        <taxon>Chryseolinea</taxon>
    </lineage>
</organism>
<dbReference type="Proteomes" id="UP000266183">
    <property type="component" value="Chromosome"/>
</dbReference>
<dbReference type="Pfam" id="PF09912">
    <property type="entry name" value="DUF2141"/>
    <property type="match status" value="1"/>
</dbReference>
<gene>
    <name evidence="2" type="ORF">D4L85_34045</name>
</gene>
<name>A0A385SWR6_9BACT</name>
<dbReference type="RefSeq" id="WP_119758550.1">
    <property type="nucleotide sequence ID" value="NZ_CP032382.1"/>
</dbReference>
<protein>
    <submittedName>
        <fullName evidence="2">DUF2141 domain-containing protein</fullName>
    </submittedName>
</protein>
<evidence type="ECO:0000313" key="3">
    <source>
        <dbReference type="Proteomes" id="UP000266183"/>
    </source>
</evidence>
<accession>A0A385SWR6</accession>